<reference evidence="2 3" key="1">
    <citation type="submission" date="2016-09" db="EMBL/GenBank/DDBJ databases">
        <title>The draft genome of Dichanthelium oligosanthes: A C3 panicoid grass species.</title>
        <authorList>
            <person name="Studer A.J."/>
            <person name="Schnable J.C."/>
            <person name="Brutnell T.P."/>
        </authorList>
    </citation>
    <scope>NUCLEOTIDE SEQUENCE [LARGE SCALE GENOMIC DNA]</scope>
    <source>
        <strain evidence="3">cv. Kellogg 1175</strain>
        <tissue evidence="2">Leaf</tissue>
    </source>
</reference>
<comment type="caution">
    <text evidence="2">The sequence shown here is derived from an EMBL/GenBank/DDBJ whole genome shotgun (WGS) entry which is preliminary data.</text>
</comment>
<dbReference type="InterPro" id="IPR046533">
    <property type="entry name" value="DUF6598"/>
</dbReference>
<dbReference type="EMBL" id="LWDX02061734">
    <property type="protein sequence ID" value="OEL16880.1"/>
    <property type="molecule type" value="Genomic_DNA"/>
</dbReference>
<sequence length="118" mass="12915">MYSVEASISVQVSSGASLGRVQFVASTTSIGHEETILLDSRDGEVPVTDDGTTNLSRHVVSVEGCGKLRVSVMAWRRGDNKPVKRWKDFTPKEANRSLGMLAFGFCRMKSLSPGRLLR</sequence>
<dbReference type="STRING" id="888268.A0A1E5UVI8"/>
<evidence type="ECO:0000313" key="2">
    <source>
        <dbReference type="EMBL" id="OEL16880.1"/>
    </source>
</evidence>
<feature type="domain" description="DUF6598" evidence="1">
    <location>
        <begin position="2"/>
        <end position="109"/>
    </location>
</feature>
<dbReference type="PANTHER" id="PTHR33065">
    <property type="entry name" value="OS07G0486400 PROTEIN"/>
    <property type="match status" value="1"/>
</dbReference>
<accession>A0A1E5UVI8</accession>
<name>A0A1E5UVI8_9POAL</name>
<dbReference type="AlphaFoldDB" id="A0A1E5UVI8"/>
<dbReference type="Proteomes" id="UP000095767">
    <property type="component" value="Unassembled WGS sequence"/>
</dbReference>
<keyword evidence="3" id="KW-1185">Reference proteome</keyword>
<protein>
    <recommendedName>
        <fullName evidence="1">DUF6598 domain-containing protein</fullName>
    </recommendedName>
</protein>
<evidence type="ECO:0000313" key="3">
    <source>
        <dbReference type="Proteomes" id="UP000095767"/>
    </source>
</evidence>
<evidence type="ECO:0000259" key="1">
    <source>
        <dbReference type="Pfam" id="PF20241"/>
    </source>
</evidence>
<gene>
    <name evidence="2" type="ORF">BAE44_0022102</name>
</gene>
<organism evidence="2 3">
    <name type="scientific">Dichanthelium oligosanthes</name>
    <dbReference type="NCBI Taxonomy" id="888268"/>
    <lineage>
        <taxon>Eukaryota</taxon>
        <taxon>Viridiplantae</taxon>
        <taxon>Streptophyta</taxon>
        <taxon>Embryophyta</taxon>
        <taxon>Tracheophyta</taxon>
        <taxon>Spermatophyta</taxon>
        <taxon>Magnoliopsida</taxon>
        <taxon>Liliopsida</taxon>
        <taxon>Poales</taxon>
        <taxon>Poaceae</taxon>
        <taxon>PACMAD clade</taxon>
        <taxon>Panicoideae</taxon>
        <taxon>Panicodae</taxon>
        <taxon>Paniceae</taxon>
        <taxon>Dichantheliinae</taxon>
        <taxon>Dichanthelium</taxon>
    </lineage>
</organism>
<dbReference type="Pfam" id="PF20241">
    <property type="entry name" value="DUF6598"/>
    <property type="match status" value="1"/>
</dbReference>
<dbReference type="PANTHER" id="PTHR33065:SF177">
    <property type="entry name" value="OS08G0141000 PROTEIN"/>
    <property type="match status" value="1"/>
</dbReference>
<proteinExistence type="predicted"/>